<dbReference type="EMBL" id="OE182589">
    <property type="protein sequence ID" value="CAD7574744.1"/>
    <property type="molecule type" value="Genomic_DNA"/>
</dbReference>
<feature type="domain" description="Ubiquitin-like" evidence="3">
    <location>
        <begin position="30"/>
        <end position="83"/>
    </location>
</feature>
<dbReference type="AlphaFoldDB" id="A0A7R9J915"/>
<accession>A0A7R9J915</accession>
<dbReference type="SMART" id="SM00165">
    <property type="entry name" value="UBA"/>
    <property type="match status" value="1"/>
</dbReference>
<feature type="region of interest" description="Disordered" evidence="1">
    <location>
        <begin position="207"/>
        <end position="231"/>
    </location>
</feature>
<dbReference type="GO" id="GO:0006511">
    <property type="term" value="P:ubiquitin-dependent protein catabolic process"/>
    <property type="evidence" value="ECO:0007669"/>
    <property type="project" value="TreeGrafter"/>
</dbReference>
<gene>
    <name evidence="4" type="ORF">TCMB3V08_LOCUS7350</name>
</gene>
<protein>
    <submittedName>
        <fullName evidence="4">(California timema) hypothetical protein</fullName>
    </submittedName>
</protein>
<dbReference type="GO" id="GO:0031593">
    <property type="term" value="F:polyubiquitin modification-dependent protein binding"/>
    <property type="evidence" value="ECO:0007669"/>
    <property type="project" value="TreeGrafter"/>
</dbReference>
<dbReference type="CDD" id="cd17039">
    <property type="entry name" value="Ubl_ubiquitin_like"/>
    <property type="match status" value="1"/>
</dbReference>
<feature type="compositionally biased region" description="Low complexity" evidence="1">
    <location>
        <begin position="214"/>
        <end position="231"/>
    </location>
</feature>
<dbReference type="Gene3D" id="3.10.20.90">
    <property type="entry name" value="Phosphatidylinositol 3-kinase Catalytic Subunit, Chain A, domain 1"/>
    <property type="match status" value="1"/>
</dbReference>
<dbReference type="Pfam" id="PF00240">
    <property type="entry name" value="ubiquitin"/>
    <property type="match status" value="1"/>
</dbReference>
<dbReference type="GO" id="GO:0005829">
    <property type="term" value="C:cytosol"/>
    <property type="evidence" value="ECO:0007669"/>
    <property type="project" value="TreeGrafter"/>
</dbReference>
<reference evidence="4" key="1">
    <citation type="submission" date="2020-11" db="EMBL/GenBank/DDBJ databases">
        <authorList>
            <person name="Tran Van P."/>
        </authorList>
    </citation>
    <scope>NUCLEOTIDE SEQUENCE</scope>
</reference>
<dbReference type="InterPro" id="IPR047878">
    <property type="entry name" value="UBL7_UBA"/>
</dbReference>
<dbReference type="Gene3D" id="1.10.8.10">
    <property type="entry name" value="DNA helicase RuvA subunit, C-terminal domain"/>
    <property type="match status" value="1"/>
</dbReference>
<dbReference type="PROSITE" id="PS50030">
    <property type="entry name" value="UBA"/>
    <property type="match status" value="1"/>
</dbReference>
<evidence type="ECO:0000313" key="4">
    <source>
        <dbReference type="EMBL" id="CAD7574744.1"/>
    </source>
</evidence>
<name>A0A7R9J915_TIMCA</name>
<organism evidence="4">
    <name type="scientific">Timema californicum</name>
    <name type="common">California timema</name>
    <name type="synonym">Walking stick</name>
    <dbReference type="NCBI Taxonomy" id="61474"/>
    <lineage>
        <taxon>Eukaryota</taxon>
        <taxon>Metazoa</taxon>
        <taxon>Ecdysozoa</taxon>
        <taxon>Arthropoda</taxon>
        <taxon>Hexapoda</taxon>
        <taxon>Insecta</taxon>
        <taxon>Pterygota</taxon>
        <taxon>Neoptera</taxon>
        <taxon>Polyneoptera</taxon>
        <taxon>Phasmatodea</taxon>
        <taxon>Timematodea</taxon>
        <taxon>Timematoidea</taxon>
        <taxon>Timematidae</taxon>
        <taxon>Timema</taxon>
    </lineage>
</organism>
<evidence type="ECO:0000256" key="1">
    <source>
        <dbReference type="SAM" id="MobiDB-lite"/>
    </source>
</evidence>
<dbReference type="InterPro" id="IPR029071">
    <property type="entry name" value="Ubiquitin-like_domsf"/>
</dbReference>
<evidence type="ECO:0000259" key="2">
    <source>
        <dbReference type="PROSITE" id="PS50030"/>
    </source>
</evidence>
<dbReference type="SUPFAM" id="SSF46934">
    <property type="entry name" value="UBA-like"/>
    <property type="match status" value="1"/>
</dbReference>
<dbReference type="PANTHER" id="PTHR10677">
    <property type="entry name" value="UBIQUILIN"/>
    <property type="match status" value="1"/>
</dbReference>
<proteinExistence type="predicted"/>
<dbReference type="CDD" id="cd14326">
    <property type="entry name" value="UBA_UBL7"/>
    <property type="match status" value="1"/>
</dbReference>
<dbReference type="InterPro" id="IPR015496">
    <property type="entry name" value="Ubiquilin"/>
</dbReference>
<dbReference type="InterPro" id="IPR015940">
    <property type="entry name" value="UBA"/>
</dbReference>
<evidence type="ECO:0000259" key="3">
    <source>
        <dbReference type="PROSITE" id="PS50053"/>
    </source>
</evidence>
<dbReference type="InterPro" id="IPR000626">
    <property type="entry name" value="Ubiquitin-like_dom"/>
</dbReference>
<feature type="domain" description="UBA" evidence="2">
    <location>
        <begin position="384"/>
        <end position="432"/>
    </location>
</feature>
<dbReference type="PANTHER" id="PTHR10677:SF25">
    <property type="entry name" value="UBIQUITIN-LIKE PROTEIN 7"/>
    <property type="match status" value="1"/>
</dbReference>
<dbReference type="PROSITE" id="PS50053">
    <property type="entry name" value="UBIQUITIN_2"/>
    <property type="match status" value="1"/>
</dbReference>
<sequence>MACYILLGIRLTPNTFDRVKIPINSLDIIVEQLRREASKTTHLPRQFLELIYCGNILDDDATLRSCGIKEGVMVHVLRKKEKEMPIPDKTMTEAEIQELVLAFRTFTRHHSLRNAFQRLSRPEVLENIMMATPGLRDDPVAMSIIRDPELLVHMENIDTVRRVAELHPALAEAANHIAAVVHEEATTGSSSTQGQSSGYSYSLDALSDEEDMDSSQSSDSQPQGSGLSRQQSYSAITAAQLAAALASATGLFPSSPGASNPGPSNSLITSEMFSHAMERAIANVSTSSADTPLTADSDTVSTSVYLWTVTRDTVSTSVLSVDSDMMSTSIYLWTVIRDGDEYQRLYVDSDGDEYQHLSVDSDVMSTSVYLRTPFSTFSSEMETNQDSTPGGEWQTQLQQMRELGLTDEAVNTQALRATAGDVQSAIELVFSGAITPDSH</sequence>
<dbReference type="SUPFAM" id="SSF54236">
    <property type="entry name" value="Ubiquitin-like"/>
    <property type="match status" value="1"/>
</dbReference>
<dbReference type="InterPro" id="IPR009060">
    <property type="entry name" value="UBA-like_sf"/>
</dbReference>